<evidence type="ECO:0000313" key="5">
    <source>
        <dbReference type="Proteomes" id="UP000094527"/>
    </source>
</evidence>
<evidence type="ECO:0000256" key="2">
    <source>
        <dbReference type="SAM" id="Phobius"/>
    </source>
</evidence>
<keyword evidence="5" id="KW-1185">Reference proteome</keyword>
<dbReference type="InterPro" id="IPR008962">
    <property type="entry name" value="PapD-like_sf"/>
</dbReference>
<protein>
    <recommendedName>
        <fullName evidence="3">MSP domain-containing protein</fullName>
    </recommendedName>
</protein>
<sequence>MALRKVTTYHYTVIILICHLVSDTASKKLENVSSDPTANLYLKSSRFTHKPRVHNRSFCANSRTFLIGARIRSIKLLNETAQSITAIELICSDRIRNKINPSFFHTKHPLIIEKNVGVWGDIEECPNGLFATGLTFHLQLHPVSTLNNDYDYDLPTIGRSHFISGLTLNCTYNDKKTQTNVSELNVTVSATPFSVTLGHSSDLNVGITCQPKTVISGAEIFEEPTITESKESLAQVKFALKCSHLVNPAKYCTPELMWERIGNVKCHPTVEGANMTSPEVNIPTNSTADTATESPRNGTGGTTCDAQYAVGATMNFKIRNLDSITSAYSPLGLENDRKLGEILLKRLKSHGFRYDWKQRYNLRTTDYNIATQSATMYSILRNATYSFQSSTEIPMALSQVVGYCSIYKIYFPILKQWSLSLSKEKLEIVHYRYPPPSLNFYPKSKRQVVMAHIFQVTNASRISTLKTLKMASPIRQLQGHPTVSVTPSVIKLFQSRDEVNYGYKGTIKIANKAKNVVTFKIMSNSNSSLKVKVRPSHGMLEAGRVAKLHLYANNERVDYARSGLSLLLLVSCCEVLGDPNCDIVMLANFWKKVIRDGSCAFVQVIKLNNFQFIGSSHEMLQNGGRSLKRRRASKYENVQPLNNSSDVDDAYSSGNSERQSSLSSHYQTDSEDGGTENSGSPANRRRRLKMELNETKSLCLKPEESRKFVKMWLIVTAIFVVTKFFHYVQKQMDKVNLSSMLTFRKGN</sequence>
<proteinExistence type="predicted"/>
<feature type="compositionally biased region" description="Polar residues" evidence="1">
    <location>
        <begin position="652"/>
        <end position="667"/>
    </location>
</feature>
<feature type="domain" description="MSP" evidence="3">
    <location>
        <begin position="482"/>
        <end position="608"/>
    </location>
</feature>
<keyword evidence="2" id="KW-1133">Transmembrane helix</keyword>
<evidence type="ECO:0000259" key="3">
    <source>
        <dbReference type="PROSITE" id="PS50202"/>
    </source>
</evidence>
<dbReference type="InterPro" id="IPR000535">
    <property type="entry name" value="MSP_dom"/>
</dbReference>
<organism evidence="4 5">
    <name type="scientific">Orchesella cincta</name>
    <name type="common">Springtail</name>
    <name type="synonym">Podura cincta</name>
    <dbReference type="NCBI Taxonomy" id="48709"/>
    <lineage>
        <taxon>Eukaryota</taxon>
        <taxon>Metazoa</taxon>
        <taxon>Ecdysozoa</taxon>
        <taxon>Arthropoda</taxon>
        <taxon>Hexapoda</taxon>
        <taxon>Collembola</taxon>
        <taxon>Entomobryomorpha</taxon>
        <taxon>Entomobryoidea</taxon>
        <taxon>Orchesellidae</taxon>
        <taxon>Orchesellinae</taxon>
        <taxon>Orchesella</taxon>
    </lineage>
</organism>
<feature type="region of interest" description="Disordered" evidence="1">
    <location>
        <begin position="638"/>
        <end position="687"/>
    </location>
</feature>
<dbReference type="EMBL" id="LJIJ01001748">
    <property type="protein sequence ID" value="ODM90909.1"/>
    <property type="molecule type" value="Genomic_DNA"/>
</dbReference>
<dbReference type="Proteomes" id="UP000094527">
    <property type="component" value="Unassembled WGS sequence"/>
</dbReference>
<dbReference type="InterPro" id="IPR013783">
    <property type="entry name" value="Ig-like_fold"/>
</dbReference>
<dbReference type="Gene3D" id="2.60.40.10">
    <property type="entry name" value="Immunoglobulins"/>
    <property type="match status" value="1"/>
</dbReference>
<evidence type="ECO:0000313" key="4">
    <source>
        <dbReference type="EMBL" id="ODM90909.1"/>
    </source>
</evidence>
<evidence type="ECO:0000256" key="1">
    <source>
        <dbReference type="SAM" id="MobiDB-lite"/>
    </source>
</evidence>
<feature type="region of interest" description="Disordered" evidence="1">
    <location>
        <begin position="275"/>
        <end position="302"/>
    </location>
</feature>
<name>A0A1D2MD84_ORCCI</name>
<comment type="caution">
    <text evidence="4">The sequence shown here is derived from an EMBL/GenBank/DDBJ whole genome shotgun (WGS) entry which is preliminary data.</text>
</comment>
<dbReference type="SUPFAM" id="SSF49354">
    <property type="entry name" value="PapD-like"/>
    <property type="match status" value="1"/>
</dbReference>
<gene>
    <name evidence="4" type="ORF">Ocin01_15773</name>
</gene>
<accession>A0A1D2MD84</accession>
<dbReference type="PROSITE" id="PS50202">
    <property type="entry name" value="MSP"/>
    <property type="match status" value="1"/>
</dbReference>
<keyword evidence="2" id="KW-0472">Membrane</keyword>
<keyword evidence="2" id="KW-0812">Transmembrane</keyword>
<dbReference type="AlphaFoldDB" id="A0A1D2MD84"/>
<reference evidence="4 5" key="1">
    <citation type="journal article" date="2016" name="Genome Biol. Evol.">
        <title>Gene Family Evolution Reflects Adaptation to Soil Environmental Stressors in the Genome of the Collembolan Orchesella cincta.</title>
        <authorList>
            <person name="Faddeeva-Vakhrusheva A."/>
            <person name="Derks M.F."/>
            <person name="Anvar S.Y."/>
            <person name="Agamennone V."/>
            <person name="Suring W."/>
            <person name="Smit S."/>
            <person name="van Straalen N.M."/>
            <person name="Roelofs D."/>
        </authorList>
    </citation>
    <scope>NUCLEOTIDE SEQUENCE [LARGE SCALE GENOMIC DNA]</scope>
    <source>
        <tissue evidence="4">Mixed pool</tissue>
    </source>
</reference>
<feature type="transmembrane region" description="Helical" evidence="2">
    <location>
        <begin position="709"/>
        <end position="728"/>
    </location>
</feature>